<feature type="compositionally biased region" description="Polar residues" evidence="2">
    <location>
        <begin position="584"/>
        <end position="594"/>
    </location>
</feature>
<dbReference type="InterPro" id="IPR024079">
    <property type="entry name" value="MetalloPept_cat_dom_sf"/>
</dbReference>
<feature type="active site" evidence="1">
    <location>
        <position position="472"/>
    </location>
</feature>
<sequence length="1027" mass="112372">MKLISILFTMATAAYIHVDGSATDRSDRNMNDSMIREAGSARRHRQSEPIFEDELDSFNGSHERQRRIYVSSTDNLIDILRETEEDRSSPSSPPLHFEIEVDLSDDEDAEDLSHFRRLQTSSSTLLLQLATATSAITPATTFDFKSVDYPKGSKSNSLASKLTVLVNDPTRTRGLTVLSVNTESGSVTGVQRGRSGNVRKLDMFVLEDGEIVGSAAADHPVNWGVRKRMFMGPVVEKGKNKSFTCGVEHKEQWDDRMLKQEVEGDEWKGVRGRQDEDLYDVHNHYEHEHEHHEHDHHHHFNIRHLQNNIFSDTAIPAFKPPTDQRLYEEDGPAVRFEINMIIDIDAEFIQKQGGASQAIEYVNFLITVANAILENEVGVSLNVVHVQEVTYFGSAESLRDGLRLMREHYDQHFPADVQLRHALLGKYIGGGIAFIDAVCDERYGVGLSSGLEGTINSLDEDAVYDLFIMMHEIGHSLGSDHTFESEAYKPVVDVCGLDACPKELPMSNAASIMSYCDFCSGGLSNVALSMGGVWTGDHPRLDVKNWKPSNEFTELTVSKDPERVSHQIWTTLYKKGQCIIKQTAPPTKSPVTSHPSKQPVSSSPTSSSPTFRPSTAKPTTVSPTKMPSVAPTINYGPFFIAPPKTCEDVGSCYLSRGIMFDVSLGANARQDILVESITFEHTEPRYSDVSIDLYRTFVGGYEDKVNFSAQWNKLDTKQVRATHGLVAAPGGYVTSEFKLDPPVTVSPESSFGFYLRASSSVLRVGTGSNANTDSNGVFIGPGSTVMGGIFGIGIEGYLFNVSVRYSIIHPTGKPTTGSPTLKRPTSPNLTSSQSASSLFASPTAAESSDTSKISLANTAPAPAAALSYWLSPSKSCNSNCLASSGFMFDVKVNMQADQILVKSIEFEHLRGSPNSIVDMFTTFSGSLEGKEQTSSQWKKAASITLSNSTSSNTTATFNPPISISNGITKGFYLKANEGILLVGLGSADNSDANGVSLQNGNVVFGQFGKSYSGYHLNARIRYDIKTK</sequence>
<dbReference type="EMBL" id="JALLPJ020001130">
    <property type="protein sequence ID" value="KAL3775856.1"/>
    <property type="molecule type" value="Genomic_DNA"/>
</dbReference>
<dbReference type="PANTHER" id="PTHR33683:SF46">
    <property type="entry name" value="SUSHI DOMAIN-CONTAINING PROTEIN"/>
    <property type="match status" value="1"/>
</dbReference>
<name>A0ABD3NL40_9STRA</name>
<evidence type="ECO:0000256" key="2">
    <source>
        <dbReference type="SAM" id="MobiDB-lite"/>
    </source>
</evidence>
<evidence type="ECO:0000313" key="5">
    <source>
        <dbReference type="Proteomes" id="UP001530400"/>
    </source>
</evidence>
<dbReference type="Proteomes" id="UP001530400">
    <property type="component" value="Unassembled WGS sequence"/>
</dbReference>
<comment type="caution">
    <text evidence="4">The sequence shown here is derived from an EMBL/GenBank/DDBJ whole genome shotgun (WGS) entry which is preliminary data.</text>
</comment>
<evidence type="ECO:0000259" key="3">
    <source>
        <dbReference type="PROSITE" id="PS50215"/>
    </source>
</evidence>
<feature type="binding site" evidence="1">
    <location>
        <position position="481"/>
    </location>
    <ligand>
        <name>Zn(2+)</name>
        <dbReference type="ChEBI" id="CHEBI:29105"/>
        <note>catalytic</note>
    </ligand>
</feature>
<organism evidence="4 5">
    <name type="scientific">Cyclotella atomus</name>
    <dbReference type="NCBI Taxonomy" id="382360"/>
    <lineage>
        <taxon>Eukaryota</taxon>
        <taxon>Sar</taxon>
        <taxon>Stramenopiles</taxon>
        <taxon>Ochrophyta</taxon>
        <taxon>Bacillariophyta</taxon>
        <taxon>Coscinodiscophyceae</taxon>
        <taxon>Thalassiosirophycidae</taxon>
        <taxon>Stephanodiscales</taxon>
        <taxon>Stephanodiscaceae</taxon>
        <taxon>Cyclotella</taxon>
    </lineage>
</organism>
<dbReference type="AlphaFoldDB" id="A0ABD3NL40"/>
<feature type="compositionally biased region" description="Polar residues" evidence="2">
    <location>
        <begin position="616"/>
        <end position="625"/>
    </location>
</feature>
<evidence type="ECO:0000256" key="1">
    <source>
        <dbReference type="PROSITE-ProRule" id="PRU00276"/>
    </source>
</evidence>
<feature type="binding site" evidence="1">
    <location>
        <position position="475"/>
    </location>
    <ligand>
        <name>Zn(2+)</name>
        <dbReference type="ChEBI" id="CHEBI:29105"/>
        <note>catalytic</note>
    </ligand>
</feature>
<accession>A0ABD3NL40</accession>
<keyword evidence="1" id="KW-0862">Zinc</keyword>
<keyword evidence="5" id="KW-1185">Reference proteome</keyword>
<dbReference type="InterPro" id="IPR001590">
    <property type="entry name" value="Peptidase_M12B"/>
</dbReference>
<dbReference type="Pfam" id="PF13582">
    <property type="entry name" value="Reprolysin_3"/>
    <property type="match status" value="1"/>
</dbReference>
<feature type="compositionally biased region" description="Low complexity" evidence="2">
    <location>
        <begin position="825"/>
        <end position="834"/>
    </location>
</feature>
<dbReference type="GO" id="GO:0046872">
    <property type="term" value="F:metal ion binding"/>
    <property type="evidence" value="ECO:0007669"/>
    <property type="project" value="UniProtKB-KW"/>
</dbReference>
<dbReference type="SUPFAM" id="SSF55486">
    <property type="entry name" value="Metalloproteases ('zincins'), catalytic domain"/>
    <property type="match status" value="1"/>
</dbReference>
<dbReference type="PROSITE" id="PS50215">
    <property type="entry name" value="ADAM_MEPRO"/>
    <property type="match status" value="1"/>
</dbReference>
<gene>
    <name evidence="4" type="ORF">ACHAWO_001157</name>
</gene>
<dbReference type="Gene3D" id="3.40.390.10">
    <property type="entry name" value="Collagenase (Catalytic Domain)"/>
    <property type="match status" value="1"/>
</dbReference>
<comment type="caution">
    <text evidence="1">Lacks conserved residue(s) required for the propagation of feature annotation.</text>
</comment>
<feature type="region of interest" description="Disordered" evidence="2">
    <location>
        <begin position="584"/>
        <end position="627"/>
    </location>
</feature>
<reference evidence="4 5" key="1">
    <citation type="submission" date="2024-10" db="EMBL/GenBank/DDBJ databases">
        <title>Updated reference genomes for cyclostephanoid diatoms.</title>
        <authorList>
            <person name="Roberts W.R."/>
            <person name="Alverson A.J."/>
        </authorList>
    </citation>
    <scope>NUCLEOTIDE SEQUENCE [LARGE SCALE GENOMIC DNA]</scope>
    <source>
        <strain evidence="4 5">AJA010-31</strain>
    </source>
</reference>
<feature type="domain" description="Peptidase M12B" evidence="3">
    <location>
        <begin position="336"/>
        <end position="517"/>
    </location>
</feature>
<keyword evidence="1" id="KW-0479">Metal-binding</keyword>
<protein>
    <recommendedName>
        <fullName evidence="3">Peptidase M12B domain-containing protein</fullName>
    </recommendedName>
</protein>
<proteinExistence type="predicted"/>
<feature type="region of interest" description="Disordered" evidence="2">
    <location>
        <begin position="812"/>
        <end position="834"/>
    </location>
</feature>
<feature type="binding site" evidence="1">
    <location>
        <position position="471"/>
    </location>
    <ligand>
        <name>Zn(2+)</name>
        <dbReference type="ChEBI" id="CHEBI:29105"/>
        <note>catalytic</note>
    </ligand>
</feature>
<feature type="compositionally biased region" description="Low complexity" evidence="2">
    <location>
        <begin position="595"/>
        <end position="615"/>
    </location>
</feature>
<evidence type="ECO:0000313" key="4">
    <source>
        <dbReference type="EMBL" id="KAL3775856.1"/>
    </source>
</evidence>
<dbReference type="PANTHER" id="PTHR33683">
    <property type="entry name" value="1, PUTATIVE-RELATED"/>
    <property type="match status" value="1"/>
</dbReference>